<keyword evidence="2" id="KW-1185">Reference proteome</keyword>
<comment type="caution">
    <text evidence="1">The sequence shown here is derived from an EMBL/GenBank/DDBJ whole genome shotgun (WGS) entry which is preliminary data.</text>
</comment>
<protein>
    <submittedName>
        <fullName evidence="1">Uncharacterized protein</fullName>
    </submittedName>
</protein>
<dbReference type="PROSITE" id="PS51257">
    <property type="entry name" value="PROKAR_LIPOPROTEIN"/>
    <property type="match status" value="1"/>
</dbReference>
<reference evidence="2" key="1">
    <citation type="journal article" date="2019" name="Int. J. Syst. Evol. Microbiol.">
        <title>The Global Catalogue of Microorganisms (GCM) 10K type strain sequencing project: providing services to taxonomists for standard genome sequencing and annotation.</title>
        <authorList>
            <consortium name="The Broad Institute Genomics Platform"/>
            <consortium name="The Broad Institute Genome Sequencing Center for Infectious Disease"/>
            <person name="Wu L."/>
            <person name="Ma J."/>
        </authorList>
    </citation>
    <scope>NUCLEOTIDE SEQUENCE [LARGE SCALE GENOMIC DNA]</scope>
    <source>
        <strain evidence="2">JCM 16545</strain>
    </source>
</reference>
<sequence length="79" mass="8964">MRLLFGLLISFSVVSCVSVEEPAVVLSGESVYKAPQPDVYAFVHAHGDHWHSHHTRENHVHPNHQWDLVEDIELEGLVD</sequence>
<dbReference type="EMBL" id="JBHUJC010000001">
    <property type="protein sequence ID" value="MFD2274913.1"/>
    <property type="molecule type" value="Genomic_DNA"/>
</dbReference>
<dbReference type="RefSeq" id="WP_377096349.1">
    <property type="nucleotide sequence ID" value="NZ_JBHSJM010000001.1"/>
</dbReference>
<accession>A0ABW5DXI2</accession>
<evidence type="ECO:0000313" key="2">
    <source>
        <dbReference type="Proteomes" id="UP001597297"/>
    </source>
</evidence>
<organism evidence="1 2">
    <name type="scientific">Rubritalea spongiae</name>
    <dbReference type="NCBI Taxonomy" id="430797"/>
    <lineage>
        <taxon>Bacteria</taxon>
        <taxon>Pseudomonadati</taxon>
        <taxon>Verrucomicrobiota</taxon>
        <taxon>Verrucomicrobiia</taxon>
        <taxon>Verrucomicrobiales</taxon>
        <taxon>Rubritaleaceae</taxon>
        <taxon>Rubritalea</taxon>
    </lineage>
</organism>
<gene>
    <name evidence="1" type="ORF">ACFSQZ_00385</name>
</gene>
<evidence type="ECO:0000313" key="1">
    <source>
        <dbReference type="EMBL" id="MFD2274913.1"/>
    </source>
</evidence>
<name>A0ABW5DXI2_9BACT</name>
<dbReference type="Proteomes" id="UP001597297">
    <property type="component" value="Unassembled WGS sequence"/>
</dbReference>
<proteinExistence type="predicted"/>